<dbReference type="InterPro" id="IPR011333">
    <property type="entry name" value="SKP1/BTB/POZ_sf"/>
</dbReference>
<proteinExistence type="predicted"/>
<reference evidence="1" key="1">
    <citation type="submission" date="2022-10" db="EMBL/GenBank/DDBJ databases">
        <title>Tapping the CABI collections for fungal endophytes: first genome assemblies for Collariella, Neodidymelliopsis, Ascochyta clinopodiicola, Didymella pomorum, Didymosphaeria variabile, Neocosmospora piperis and Neocucurbitaria cava.</title>
        <authorList>
            <person name="Hill R."/>
        </authorList>
    </citation>
    <scope>NUCLEOTIDE SEQUENCE</scope>
    <source>
        <strain evidence="1">IMI 355091</strain>
    </source>
</reference>
<keyword evidence="2" id="KW-1185">Reference proteome</keyword>
<dbReference type="AlphaFoldDB" id="A0A9W8Z0X5"/>
<dbReference type="CDD" id="cd18186">
    <property type="entry name" value="BTB_POZ_ZBTB_KLHL-like"/>
    <property type="match status" value="1"/>
</dbReference>
<dbReference type="PANTHER" id="PTHR47843">
    <property type="entry name" value="BTB DOMAIN-CONTAINING PROTEIN-RELATED"/>
    <property type="match status" value="1"/>
</dbReference>
<dbReference type="PANTHER" id="PTHR47843:SF2">
    <property type="entry name" value="BTB DOMAIN-CONTAINING PROTEIN"/>
    <property type="match status" value="1"/>
</dbReference>
<comment type="caution">
    <text evidence="1">The sequence shown here is derived from an EMBL/GenBank/DDBJ whole genome shotgun (WGS) entry which is preliminary data.</text>
</comment>
<organism evidence="1 2">
    <name type="scientific">Didymella pomorum</name>
    <dbReference type="NCBI Taxonomy" id="749634"/>
    <lineage>
        <taxon>Eukaryota</taxon>
        <taxon>Fungi</taxon>
        <taxon>Dikarya</taxon>
        <taxon>Ascomycota</taxon>
        <taxon>Pezizomycotina</taxon>
        <taxon>Dothideomycetes</taxon>
        <taxon>Pleosporomycetidae</taxon>
        <taxon>Pleosporales</taxon>
        <taxon>Pleosporineae</taxon>
        <taxon>Didymellaceae</taxon>
        <taxon>Didymella</taxon>
    </lineage>
</organism>
<gene>
    <name evidence="1" type="ORF">N0V91_010691</name>
</gene>
<dbReference type="Proteomes" id="UP001140510">
    <property type="component" value="Unassembled WGS sequence"/>
</dbReference>
<sequence>MTGVSSRGLKSPKLFLGPVLGKKTSSVLAGPEQNEHNAHDAVFTHHSEYFCNALCGPWKEADEGIIVLENVEVETCKIKLYYERDIIASQRDLPSEFLIRVNKEIQEHGIPERANEAVRVWRKEHCFDAHASDEELERYPEPHVEYDECMGWGFHAGKGYDDNKG</sequence>
<evidence type="ECO:0000313" key="2">
    <source>
        <dbReference type="Proteomes" id="UP001140510"/>
    </source>
</evidence>
<dbReference type="EMBL" id="JAPEVA010000149">
    <property type="protein sequence ID" value="KAJ4395671.1"/>
    <property type="molecule type" value="Genomic_DNA"/>
</dbReference>
<dbReference type="OrthoDB" id="194443at2759"/>
<evidence type="ECO:0000313" key="1">
    <source>
        <dbReference type="EMBL" id="KAJ4395671.1"/>
    </source>
</evidence>
<protein>
    <submittedName>
        <fullName evidence="1">Uncharacterized protein</fullName>
    </submittedName>
</protein>
<accession>A0A9W8Z0X5</accession>
<name>A0A9W8Z0X5_9PLEO</name>
<dbReference type="Gene3D" id="3.30.710.10">
    <property type="entry name" value="Potassium Channel Kv1.1, Chain A"/>
    <property type="match status" value="1"/>
</dbReference>